<organism evidence="2 3">
    <name type="scientific">Smittium culicis</name>
    <dbReference type="NCBI Taxonomy" id="133412"/>
    <lineage>
        <taxon>Eukaryota</taxon>
        <taxon>Fungi</taxon>
        <taxon>Fungi incertae sedis</taxon>
        <taxon>Zoopagomycota</taxon>
        <taxon>Kickxellomycotina</taxon>
        <taxon>Harpellomycetes</taxon>
        <taxon>Harpellales</taxon>
        <taxon>Legeriomycetaceae</taxon>
        <taxon>Smittium</taxon>
    </lineage>
</organism>
<name>A0A1R1XJL4_9FUNG</name>
<dbReference type="Proteomes" id="UP000187283">
    <property type="component" value="Unassembled WGS sequence"/>
</dbReference>
<protein>
    <submittedName>
        <fullName evidence="2">Uncharacterized protein</fullName>
    </submittedName>
</protein>
<gene>
    <name evidence="2" type="ORF">AYI70_g7654</name>
</gene>
<accession>A0A1R1XJL4</accession>
<feature type="region of interest" description="Disordered" evidence="1">
    <location>
        <begin position="55"/>
        <end position="76"/>
    </location>
</feature>
<proteinExistence type="predicted"/>
<dbReference type="EMBL" id="LSSN01002886">
    <property type="protein sequence ID" value="OMJ14832.1"/>
    <property type="molecule type" value="Genomic_DNA"/>
</dbReference>
<evidence type="ECO:0000313" key="2">
    <source>
        <dbReference type="EMBL" id="OMJ14832.1"/>
    </source>
</evidence>
<sequence length="76" mass="8429">MSVAGEGDLVRSNCEMASIRGEYKKTCLEQGSFKKSVEFFEKEAIFSTTRDGVAAAESPLSTQKEINRSRIQKHAI</sequence>
<keyword evidence="3" id="KW-1185">Reference proteome</keyword>
<reference evidence="2 3" key="1">
    <citation type="submission" date="2017-01" db="EMBL/GenBank/DDBJ databases">
        <authorList>
            <person name="Mah S.A."/>
            <person name="Swanson W.J."/>
            <person name="Moy G.W."/>
            <person name="Vacquier V.D."/>
        </authorList>
    </citation>
    <scope>NUCLEOTIDE SEQUENCE [LARGE SCALE GENOMIC DNA]</scope>
    <source>
        <strain evidence="2 3">GSMNP</strain>
    </source>
</reference>
<evidence type="ECO:0000313" key="3">
    <source>
        <dbReference type="Proteomes" id="UP000187283"/>
    </source>
</evidence>
<evidence type="ECO:0000256" key="1">
    <source>
        <dbReference type="SAM" id="MobiDB-lite"/>
    </source>
</evidence>
<comment type="caution">
    <text evidence="2">The sequence shown here is derived from an EMBL/GenBank/DDBJ whole genome shotgun (WGS) entry which is preliminary data.</text>
</comment>
<dbReference type="AlphaFoldDB" id="A0A1R1XJL4"/>